<sequence length="234" mass="26201">MFSAEIMEEIAAHAAAEFPRECCGLVVALADGAAYLPYPNRAQGSEHFVLAAEDLAEAEDMGEILAVVHSHPNASPEPSPADRVSCNISGLPWLIVSHPPSGHQLLCPDDYQAPLLGRPFVHGVLDCYALIRDWYRQERSIVLPDFNRRDNWWLGDDNLYMDHFKEAGFAEVQDVDDWQIGDVILMQIRADKPNHGAVYLGDGIIMHHIHGRLSGRDVYGGFWQKVTVKRVRYA</sequence>
<dbReference type="InterPro" id="IPR028090">
    <property type="entry name" value="JAB_dom_prok"/>
</dbReference>
<dbReference type="PANTHER" id="PTHR34858">
    <property type="entry name" value="CYSO-CYSTEINE PEPTIDASE"/>
    <property type="match status" value="1"/>
</dbReference>
<keyword evidence="7" id="KW-0482">Metalloprotease</keyword>
<evidence type="ECO:0000313" key="10">
    <source>
        <dbReference type="Proteomes" id="UP000515917"/>
    </source>
</evidence>
<dbReference type="AlphaFoldDB" id="A0A7G3GAR0"/>
<dbReference type="SMART" id="SM00232">
    <property type="entry name" value="JAB_MPN"/>
    <property type="match status" value="1"/>
</dbReference>
<dbReference type="Gene3D" id="3.40.140.10">
    <property type="entry name" value="Cytidine Deaminase, domain 2"/>
    <property type="match status" value="1"/>
</dbReference>
<organism evidence="9 10">
    <name type="scientific">Iodobacter fluviatilis</name>
    <dbReference type="NCBI Taxonomy" id="537"/>
    <lineage>
        <taxon>Bacteria</taxon>
        <taxon>Pseudomonadati</taxon>
        <taxon>Pseudomonadota</taxon>
        <taxon>Betaproteobacteria</taxon>
        <taxon>Neisseriales</taxon>
        <taxon>Chitinibacteraceae</taxon>
        <taxon>Iodobacter</taxon>
    </lineage>
</organism>
<dbReference type="InterPro" id="IPR000064">
    <property type="entry name" value="NLP_P60_dom"/>
</dbReference>
<dbReference type="SUPFAM" id="SSF102712">
    <property type="entry name" value="JAB1/MPN domain"/>
    <property type="match status" value="1"/>
</dbReference>
<dbReference type="GO" id="GO:0008234">
    <property type="term" value="F:cysteine-type peptidase activity"/>
    <property type="evidence" value="ECO:0007669"/>
    <property type="project" value="UniProtKB-KW"/>
</dbReference>
<keyword evidence="10" id="KW-1185">Reference proteome</keyword>
<keyword evidence="6" id="KW-0862">Zinc</keyword>
<evidence type="ECO:0000256" key="7">
    <source>
        <dbReference type="ARBA" id="ARBA00023049"/>
    </source>
</evidence>
<dbReference type="Gene3D" id="3.90.1720.10">
    <property type="entry name" value="endopeptidase domain like (from Nostoc punctiforme)"/>
    <property type="match status" value="1"/>
</dbReference>
<dbReference type="KEGG" id="ifl:C1H71_13615"/>
<keyword evidence="4" id="KW-0378">Hydrolase</keyword>
<dbReference type="GO" id="GO:0006508">
    <property type="term" value="P:proteolysis"/>
    <property type="evidence" value="ECO:0007669"/>
    <property type="project" value="UniProtKB-KW"/>
</dbReference>
<evidence type="ECO:0000256" key="1">
    <source>
        <dbReference type="ARBA" id="ARBA00007074"/>
    </source>
</evidence>
<feature type="domain" description="NlpC/P60" evidence="8">
    <location>
        <begin position="89"/>
        <end position="234"/>
    </location>
</feature>
<dbReference type="GO" id="GO:0008235">
    <property type="term" value="F:metalloexopeptidase activity"/>
    <property type="evidence" value="ECO:0007669"/>
    <property type="project" value="TreeGrafter"/>
</dbReference>
<evidence type="ECO:0000256" key="2">
    <source>
        <dbReference type="ARBA" id="ARBA00022670"/>
    </source>
</evidence>
<keyword evidence="2" id="KW-0645">Protease</keyword>
<proteinExistence type="inferred from homology"/>
<dbReference type="EMBL" id="CP025781">
    <property type="protein sequence ID" value="QBC44467.1"/>
    <property type="molecule type" value="Genomic_DNA"/>
</dbReference>
<comment type="similarity">
    <text evidence="1">Belongs to the peptidase C40 family.</text>
</comment>
<dbReference type="PROSITE" id="PS51935">
    <property type="entry name" value="NLPC_P60"/>
    <property type="match status" value="1"/>
</dbReference>
<dbReference type="CDD" id="cd08073">
    <property type="entry name" value="MPN_NLPC_P60"/>
    <property type="match status" value="1"/>
</dbReference>
<dbReference type="Pfam" id="PF00877">
    <property type="entry name" value="NLPC_P60"/>
    <property type="match status" value="1"/>
</dbReference>
<name>A0A7G3GAR0_9NEIS</name>
<dbReference type="Pfam" id="PF14464">
    <property type="entry name" value="Prok-JAB"/>
    <property type="match status" value="1"/>
</dbReference>
<protein>
    <submittedName>
        <fullName evidence="9">Peptidase P60</fullName>
    </submittedName>
</protein>
<keyword evidence="3" id="KW-0479">Metal-binding</keyword>
<dbReference type="InterPro" id="IPR051929">
    <property type="entry name" value="VirAsm_ModProt"/>
</dbReference>
<dbReference type="Proteomes" id="UP000515917">
    <property type="component" value="Chromosome"/>
</dbReference>
<evidence type="ECO:0000256" key="6">
    <source>
        <dbReference type="ARBA" id="ARBA00022833"/>
    </source>
</evidence>
<evidence type="ECO:0000256" key="5">
    <source>
        <dbReference type="ARBA" id="ARBA00022807"/>
    </source>
</evidence>
<dbReference type="PANTHER" id="PTHR34858:SF1">
    <property type="entry name" value="CYSO-CYSTEINE PEPTIDASE"/>
    <property type="match status" value="1"/>
</dbReference>
<accession>A0A7G3GAR0</accession>
<dbReference type="RefSeq" id="WP_130107007.1">
    <property type="nucleotide sequence ID" value="NZ_CP025781.1"/>
</dbReference>
<evidence type="ECO:0000313" key="9">
    <source>
        <dbReference type="EMBL" id="QBC44467.1"/>
    </source>
</evidence>
<dbReference type="InterPro" id="IPR000555">
    <property type="entry name" value="JAMM/MPN+_dom"/>
</dbReference>
<gene>
    <name evidence="9" type="ORF">C1H71_13615</name>
</gene>
<evidence type="ECO:0000256" key="3">
    <source>
        <dbReference type="ARBA" id="ARBA00022723"/>
    </source>
</evidence>
<dbReference type="InterPro" id="IPR038765">
    <property type="entry name" value="Papain-like_cys_pep_sf"/>
</dbReference>
<reference evidence="9 10" key="1">
    <citation type="submission" date="2018-01" db="EMBL/GenBank/DDBJ databases">
        <title>Genome sequence of Iodobacter sp. strain PCH194 isolated from Indian Trans-Himalaya.</title>
        <authorList>
            <person name="Kumar V."/>
            <person name="Thakur V."/>
            <person name="Kumar S."/>
            <person name="Singh D."/>
        </authorList>
    </citation>
    <scope>NUCLEOTIDE SEQUENCE [LARGE SCALE GENOMIC DNA]</scope>
    <source>
        <strain evidence="9 10">PCH194</strain>
    </source>
</reference>
<evidence type="ECO:0000259" key="8">
    <source>
        <dbReference type="PROSITE" id="PS51935"/>
    </source>
</evidence>
<dbReference type="SUPFAM" id="SSF54001">
    <property type="entry name" value="Cysteine proteinases"/>
    <property type="match status" value="1"/>
</dbReference>
<keyword evidence="5" id="KW-0788">Thiol protease</keyword>
<evidence type="ECO:0000256" key="4">
    <source>
        <dbReference type="ARBA" id="ARBA00022801"/>
    </source>
</evidence>
<dbReference type="GO" id="GO:0008270">
    <property type="term" value="F:zinc ion binding"/>
    <property type="evidence" value="ECO:0007669"/>
    <property type="project" value="TreeGrafter"/>
</dbReference>